<evidence type="ECO:0000259" key="1">
    <source>
        <dbReference type="Pfam" id="PF00931"/>
    </source>
</evidence>
<comment type="caution">
    <text evidence="2">The sequence shown here is derived from an EMBL/GenBank/DDBJ whole genome shotgun (WGS) entry which is preliminary data.</text>
</comment>
<name>A0AAV5G2F5_ELECO</name>
<dbReference type="Pfam" id="PF00931">
    <property type="entry name" value="NB-ARC"/>
    <property type="match status" value="1"/>
</dbReference>
<gene>
    <name evidence="2" type="primary">gn00523</name>
    <name evidence="2" type="ORF">PR202_gn00523</name>
</gene>
<evidence type="ECO:0000313" key="2">
    <source>
        <dbReference type="EMBL" id="GJN41181.1"/>
    </source>
</evidence>
<dbReference type="PANTHER" id="PTHR19338">
    <property type="entry name" value="TRANSLOCASE OF INNER MITOCHONDRIAL MEMBRANE 13 HOMOLOG"/>
    <property type="match status" value="1"/>
</dbReference>
<sequence length="147" mass="16603">MARYQIATKIKEFKTRVQDASDLRTRYRLDESVSRPAHVTIDPRITALYVQTSNLVGIDGPKEEVIKLLTKVDDMSEQELKVVSIVGFGGFGKTTLANEVYRWLADSFSCRAFISISQRPDMISLLKNLFTKVSGEKLITLMISKIT</sequence>
<accession>A0AAV5G2F5</accession>
<dbReference type="Proteomes" id="UP001054889">
    <property type="component" value="Unassembled WGS sequence"/>
</dbReference>
<feature type="domain" description="NB-ARC" evidence="1">
    <location>
        <begin position="62"/>
        <end position="133"/>
    </location>
</feature>
<reference evidence="2" key="2">
    <citation type="submission" date="2021-12" db="EMBL/GenBank/DDBJ databases">
        <title>Resequencing data analysis of finger millet.</title>
        <authorList>
            <person name="Hatakeyama M."/>
            <person name="Aluri S."/>
            <person name="Balachadran M.T."/>
            <person name="Sivarajan S.R."/>
            <person name="Poveda L."/>
            <person name="Shimizu-Inatsugi R."/>
            <person name="Schlapbach R."/>
            <person name="Sreeman S.M."/>
            <person name="Shimizu K.K."/>
        </authorList>
    </citation>
    <scope>NUCLEOTIDE SEQUENCE</scope>
</reference>
<dbReference type="SUPFAM" id="SSF52540">
    <property type="entry name" value="P-loop containing nucleoside triphosphate hydrolases"/>
    <property type="match status" value="1"/>
</dbReference>
<dbReference type="InterPro" id="IPR027417">
    <property type="entry name" value="P-loop_NTPase"/>
</dbReference>
<reference evidence="2" key="1">
    <citation type="journal article" date="2018" name="DNA Res.">
        <title>Multiple hybrid de novo genome assembly of finger millet, an orphan allotetraploid crop.</title>
        <authorList>
            <person name="Hatakeyama M."/>
            <person name="Aluri S."/>
            <person name="Balachadran M.T."/>
            <person name="Sivarajan S.R."/>
            <person name="Patrignani A."/>
            <person name="Gruter S."/>
            <person name="Poveda L."/>
            <person name="Shimizu-Inatsugi R."/>
            <person name="Baeten J."/>
            <person name="Francoijs K.J."/>
            <person name="Nataraja K.N."/>
            <person name="Reddy Y.A.N."/>
            <person name="Phadnis S."/>
            <person name="Ravikumar R.L."/>
            <person name="Schlapbach R."/>
            <person name="Sreeman S.M."/>
            <person name="Shimizu K.K."/>
        </authorList>
    </citation>
    <scope>NUCLEOTIDE SEQUENCE</scope>
</reference>
<evidence type="ECO:0000313" key="3">
    <source>
        <dbReference type="Proteomes" id="UP001054889"/>
    </source>
</evidence>
<dbReference type="InterPro" id="IPR002182">
    <property type="entry name" value="NB-ARC"/>
</dbReference>
<dbReference type="AlphaFoldDB" id="A0AAV5G2F5"/>
<dbReference type="EMBL" id="BQKI01000241">
    <property type="protein sequence ID" value="GJN41181.1"/>
    <property type="molecule type" value="Genomic_DNA"/>
</dbReference>
<proteinExistence type="predicted"/>
<keyword evidence="3" id="KW-1185">Reference proteome</keyword>
<dbReference type="PANTHER" id="PTHR19338:SF65">
    <property type="entry name" value="OS06G0163900 PROTEIN"/>
    <property type="match status" value="1"/>
</dbReference>
<dbReference type="Gene3D" id="3.40.50.300">
    <property type="entry name" value="P-loop containing nucleotide triphosphate hydrolases"/>
    <property type="match status" value="1"/>
</dbReference>
<protein>
    <recommendedName>
        <fullName evidence="1">NB-ARC domain-containing protein</fullName>
    </recommendedName>
</protein>
<dbReference type="GO" id="GO:0043531">
    <property type="term" value="F:ADP binding"/>
    <property type="evidence" value="ECO:0007669"/>
    <property type="project" value="InterPro"/>
</dbReference>
<organism evidence="2 3">
    <name type="scientific">Eleusine coracana subsp. coracana</name>
    <dbReference type="NCBI Taxonomy" id="191504"/>
    <lineage>
        <taxon>Eukaryota</taxon>
        <taxon>Viridiplantae</taxon>
        <taxon>Streptophyta</taxon>
        <taxon>Embryophyta</taxon>
        <taxon>Tracheophyta</taxon>
        <taxon>Spermatophyta</taxon>
        <taxon>Magnoliopsida</taxon>
        <taxon>Liliopsida</taxon>
        <taxon>Poales</taxon>
        <taxon>Poaceae</taxon>
        <taxon>PACMAD clade</taxon>
        <taxon>Chloridoideae</taxon>
        <taxon>Cynodonteae</taxon>
        <taxon>Eleusininae</taxon>
        <taxon>Eleusine</taxon>
    </lineage>
</organism>